<keyword evidence="4" id="KW-0732">Signal</keyword>
<dbReference type="Gene3D" id="3.40.50.1980">
    <property type="entry name" value="Nitrogenase molybdenum iron protein domain"/>
    <property type="match status" value="2"/>
</dbReference>
<feature type="coiled-coil region" evidence="5">
    <location>
        <begin position="163"/>
        <end position="190"/>
    </location>
</feature>
<proteinExistence type="inferred from homology"/>
<evidence type="ECO:0000259" key="6">
    <source>
        <dbReference type="PROSITE" id="PS50983"/>
    </source>
</evidence>
<feature type="domain" description="Fe/B12 periplasmic-binding" evidence="6">
    <location>
        <begin position="66"/>
        <end position="330"/>
    </location>
</feature>
<evidence type="ECO:0000256" key="2">
    <source>
        <dbReference type="ARBA" id="ARBA00008814"/>
    </source>
</evidence>
<dbReference type="Pfam" id="PF01497">
    <property type="entry name" value="Peripla_BP_2"/>
    <property type="match status" value="1"/>
</dbReference>
<gene>
    <name evidence="7" type="ORF">IQ215_14005</name>
</gene>
<accession>A0ABR9V7D1</accession>
<evidence type="ECO:0000256" key="3">
    <source>
        <dbReference type="ARBA" id="ARBA00022448"/>
    </source>
</evidence>
<reference evidence="7 8" key="1">
    <citation type="submission" date="2020-10" db="EMBL/GenBank/DDBJ databases">
        <authorList>
            <person name="Castelo-Branco R."/>
            <person name="Eusebio N."/>
            <person name="Adriana R."/>
            <person name="Vieira A."/>
            <person name="Brugerolle De Fraissinette N."/>
            <person name="Rezende De Castro R."/>
            <person name="Schneider M.P."/>
            <person name="Vasconcelos V."/>
            <person name="Leao P.N."/>
        </authorList>
    </citation>
    <scope>NUCLEOTIDE SEQUENCE [LARGE SCALE GENOMIC DNA]</scope>
    <source>
        <strain evidence="7 8">LEGE 03274</strain>
    </source>
</reference>
<dbReference type="PANTHER" id="PTHR30532">
    <property type="entry name" value="IRON III DICITRATE-BINDING PERIPLASMIC PROTEIN"/>
    <property type="match status" value="1"/>
</dbReference>
<dbReference type="PANTHER" id="PTHR30532:SF25">
    <property type="entry name" value="IRON(III) DICITRATE-BINDING PERIPLASMIC PROTEIN"/>
    <property type="match status" value="1"/>
</dbReference>
<evidence type="ECO:0000313" key="7">
    <source>
        <dbReference type="EMBL" id="MBE9223811.1"/>
    </source>
</evidence>
<protein>
    <submittedName>
        <fullName evidence="7">Iron-siderophore ABC transporter substrate-binding protein</fullName>
    </submittedName>
</protein>
<keyword evidence="8" id="KW-1185">Reference proteome</keyword>
<evidence type="ECO:0000256" key="4">
    <source>
        <dbReference type="ARBA" id="ARBA00022729"/>
    </source>
</evidence>
<name>A0ABR9V7D1_9CHRO</name>
<evidence type="ECO:0000313" key="8">
    <source>
        <dbReference type="Proteomes" id="UP000654604"/>
    </source>
</evidence>
<evidence type="ECO:0000256" key="5">
    <source>
        <dbReference type="SAM" id="Coils"/>
    </source>
</evidence>
<dbReference type="InterPro" id="IPR002491">
    <property type="entry name" value="ABC_transptr_periplasmic_BD"/>
</dbReference>
<sequence length="330" mass="36961">MILINLFDYIISFLTPNHPHSPTSLLLILLLTLTVACNEKTSRLPESCRPINHGMGKTCVPSNPERVVALNSSAIDTLLVLEMKPVGVISNTVDLLGDRTTNITKVGQEGTVNLEAIVKLQPDLIIGSVYNDENIYPQLSQIAPTVLRDGQTNGEWQEDLLFNAEVLGKKEEAQQLLAEYEQRLTDFKTQMGERLQEVEISLVRVYPEQISIYLNNSFAGTILEDAGLSRPDFQNQGIRGEAPFQIMISREETSLADGDVIFLWTYGTSAEIKSQAESQLNRLKNDPLWQQLGAVKNGQVYQIPPYWNVPSLMAANRVVDDLFRYLVNEQ</sequence>
<comment type="similarity">
    <text evidence="2">Belongs to the bacterial solute-binding protein 8 family.</text>
</comment>
<organism evidence="7 8">
    <name type="scientific">Cyanobacterium stanieri LEGE 03274</name>
    <dbReference type="NCBI Taxonomy" id="1828756"/>
    <lineage>
        <taxon>Bacteria</taxon>
        <taxon>Bacillati</taxon>
        <taxon>Cyanobacteriota</taxon>
        <taxon>Cyanophyceae</taxon>
        <taxon>Oscillatoriophycideae</taxon>
        <taxon>Chroococcales</taxon>
        <taxon>Geminocystaceae</taxon>
        <taxon>Cyanobacterium</taxon>
    </lineage>
</organism>
<dbReference type="PROSITE" id="PS50983">
    <property type="entry name" value="FE_B12_PBP"/>
    <property type="match status" value="1"/>
</dbReference>
<dbReference type="CDD" id="cd01146">
    <property type="entry name" value="FhuD"/>
    <property type="match status" value="1"/>
</dbReference>
<keyword evidence="5" id="KW-0175">Coiled coil</keyword>
<dbReference type="RefSeq" id="WP_193802025.1">
    <property type="nucleotide sequence ID" value="NZ_JADEWC010000051.1"/>
</dbReference>
<comment type="subcellular location">
    <subcellularLocation>
        <location evidence="1">Cell envelope</location>
    </subcellularLocation>
</comment>
<keyword evidence="3" id="KW-0813">Transport</keyword>
<comment type="caution">
    <text evidence="7">The sequence shown here is derived from an EMBL/GenBank/DDBJ whole genome shotgun (WGS) entry which is preliminary data.</text>
</comment>
<dbReference type="Proteomes" id="UP000654604">
    <property type="component" value="Unassembled WGS sequence"/>
</dbReference>
<dbReference type="InterPro" id="IPR051313">
    <property type="entry name" value="Bact_iron-sidero_bind"/>
</dbReference>
<evidence type="ECO:0000256" key="1">
    <source>
        <dbReference type="ARBA" id="ARBA00004196"/>
    </source>
</evidence>
<dbReference type="EMBL" id="JADEWC010000051">
    <property type="protein sequence ID" value="MBE9223811.1"/>
    <property type="molecule type" value="Genomic_DNA"/>
</dbReference>
<dbReference type="SUPFAM" id="SSF53807">
    <property type="entry name" value="Helical backbone' metal receptor"/>
    <property type="match status" value="1"/>
</dbReference>